<dbReference type="InterPro" id="IPR021569">
    <property type="entry name" value="TUG-UBL1"/>
</dbReference>
<feature type="region of interest" description="Disordered" evidence="1">
    <location>
        <begin position="502"/>
        <end position="539"/>
    </location>
</feature>
<proteinExistence type="predicted"/>
<dbReference type="SUPFAM" id="SSF54236">
    <property type="entry name" value="Ubiquitin-like"/>
    <property type="match status" value="2"/>
</dbReference>
<evidence type="ECO:0000313" key="4">
    <source>
        <dbReference type="Proteomes" id="UP001600888"/>
    </source>
</evidence>
<feature type="compositionally biased region" description="Polar residues" evidence="1">
    <location>
        <begin position="219"/>
        <end position="247"/>
    </location>
</feature>
<dbReference type="Gene3D" id="3.10.20.90">
    <property type="entry name" value="Phosphatidylinositol 3-kinase Catalytic Subunit, Chain A, domain 1"/>
    <property type="match status" value="1"/>
</dbReference>
<gene>
    <name evidence="3" type="ORF">FJTKL_04247</name>
</gene>
<comment type="caution">
    <text evidence="3">The sequence shown here is derived from an EMBL/GenBank/DDBJ whole genome shotgun (WGS) entry which is preliminary data.</text>
</comment>
<feature type="domain" description="TUG ubiquitin-like" evidence="2">
    <location>
        <begin position="8"/>
        <end position="71"/>
    </location>
</feature>
<feature type="region of interest" description="Disordered" evidence="1">
    <location>
        <begin position="211"/>
        <end position="341"/>
    </location>
</feature>
<feature type="compositionally biased region" description="Basic and acidic residues" evidence="1">
    <location>
        <begin position="285"/>
        <end position="296"/>
    </location>
</feature>
<dbReference type="InterPro" id="IPR059238">
    <property type="entry name" value="UBX1_UBXN9"/>
</dbReference>
<dbReference type="CDD" id="cd17075">
    <property type="entry name" value="UBX1_UBXN9"/>
    <property type="match status" value="1"/>
</dbReference>
<feature type="compositionally biased region" description="Polar residues" evidence="1">
    <location>
        <begin position="318"/>
        <end position="336"/>
    </location>
</feature>
<keyword evidence="4" id="KW-1185">Reference proteome</keyword>
<dbReference type="InterPro" id="IPR029071">
    <property type="entry name" value="Ubiquitin-like_domsf"/>
</dbReference>
<dbReference type="PANTHER" id="PTHR46467">
    <property type="entry name" value="TETHER CONTAINING UBX DOMAIN FOR GLUT4"/>
    <property type="match status" value="1"/>
</dbReference>
<accession>A0ABR4F0C6</accession>
<dbReference type="Pfam" id="PF11470">
    <property type="entry name" value="TUG-UBL1"/>
    <property type="match status" value="1"/>
</dbReference>
<feature type="compositionally biased region" description="Low complexity" evidence="1">
    <location>
        <begin position="514"/>
        <end position="529"/>
    </location>
</feature>
<protein>
    <recommendedName>
        <fullName evidence="2">TUG ubiquitin-like domain-containing protein</fullName>
    </recommendedName>
</protein>
<dbReference type="EMBL" id="JBAWTH010000017">
    <property type="protein sequence ID" value="KAL2288132.1"/>
    <property type="molecule type" value="Genomic_DNA"/>
</dbReference>
<dbReference type="CDD" id="cd16105">
    <property type="entry name" value="Ubl_ASPSCR1_like"/>
    <property type="match status" value="1"/>
</dbReference>
<evidence type="ECO:0000313" key="3">
    <source>
        <dbReference type="EMBL" id="KAL2288132.1"/>
    </source>
</evidence>
<dbReference type="PANTHER" id="PTHR46467:SF1">
    <property type="entry name" value="TETHER CONTAINING UBX DOMAIN FOR GLUT4"/>
    <property type="match status" value="1"/>
</dbReference>
<dbReference type="Proteomes" id="UP001600888">
    <property type="component" value="Unassembled WGS sequence"/>
</dbReference>
<organism evidence="3 4">
    <name type="scientific">Diaporthe vaccinii</name>
    <dbReference type="NCBI Taxonomy" id="105482"/>
    <lineage>
        <taxon>Eukaryota</taxon>
        <taxon>Fungi</taxon>
        <taxon>Dikarya</taxon>
        <taxon>Ascomycota</taxon>
        <taxon>Pezizomycotina</taxon>
        <taxon>Sordariomycetes</taxon>
        <taxon>Sordariomycetidae</taxon>
        <taxon>Diaporthales</taxon>
        <taxon>Diaporthaceae</taxon>
        <taxon>Diaporthe</taxon>
        <taxon>Diaporthe eres species complex</taxon>
    </lineage>
</organism>
<feature type="region of interest" description="Disordered" evidence="1">
    <location>
        <begin position="562"/>
        <end position="586"/>
    </location>
</feature>
<name>A0ABR4F0C6_9PEZI</name>
<reference evidence="3 4" key="1">
    <citation type="submission" date="2024-03" db="EMBL/GenBank/DDBJ databases">
        <title>A high-quality draft genome sequence of Diaporthe vaccinii, a causative agent of upright dieback and viscid rot disease in cranberry plants.</title>
        <authorList>
            <person name="Sarrasin M."/>
            <person name="Lang B.F."/>
            <person name="Burger G."/>
        </authorList>
    </citation>
    <scope>NUCLEOTIDE SEQUENCE [LARGE SCALE GENOMIC DNA]</scope>
    <source>
        <strain evidence="3 4">IS7</strain>
    </source>
</reference>
<evidence type="ECO:0000259" key="2">
    <source>
        <dbReference type="Pfam" id="PF11470"/>
    </source>
</evidence>
<sequence>MSSHVVVVSPDVKRVSVKVNPGTYMFDVLEEACKKLNLQVDKWSLKHQKNVINLSDQFRITRLTPGAKLELVASSKTTSVVNVALKLPEAEAKAIPNGRLMKKFRSDTTLWKMLRQFESNGSPSGHTLNFTDRGIPQTSNGTQAGSGQLFYEMPSLRIMSREISTLADFQKTLSQLGLTSGSHMIQLSFKSTDKTLNDAMQEISQFFKDEEEAEAKETSAVTGASTNQTESLLDTPNPESFDSTTLQAPLVAGTGAGAADGSQGVEPTRSTGPPVDSVALPVDEQAEKEVSQRVDAMEVDSGNTQPRATDDEDREPGPSTSSLEPVSIFSAPTNSRPAAASVDVPDSVYTPTIAHAQAHQHNLQASAVNKRLKSDAELAAEARDAEAKAAAVKKIDVKVRFPDETSAQWNFGPKDTGATLYKAVRGVMANESAPFKLVLPGVPSPTNLIKDEDGVKHNLVRGYKMSGRVLVNLVWENEVSQNIKKAPFLKHSFASQARKVELPQAPQEEEEGESSASAPAPAAPSQSQSNDSGGSRKMPKRKRSWIWLFKVSSFGIDATFLSTPGSSHDMRKQCPYPRSLHQVFGP</sequence>
<evidence type="ECO:0000256" key="1">
    <source>
        <dbReference type="SAM" id="MobiDB-lite"/>
    </source>
</evidence>